<dbReference type="EC" id="2.4.1.129" evidence="7"/>
<feature type="domain" description="Penicillin-binding protein dimerisation" evidence="6">
    <location>
        <begin position="57"/>
        <end position="174"/>
    </location>
</feature>
<dbReference type="Gene3D" id="3.90.1310.10">
    <property type="entry name" value="Penicillin-binding protein 2a (Domain 2)"/>
    <property type="match status" value="1"/>
</dbReference>
<sequence length="556" mass="58338">MGHGRLRLVVGVVALVCLSLGARAVQLSIANDERYGAFATEAHANEKTGGTDEAGVGRGAIVSADGQRLATSLNAGKVIATPYQVEDPEAIAEALAGVLGDQMDASEIEKKLTEKSDEGDPTGYSVVAEEVEPDKAREVAELGLPGVSVAPDEVRVYPNGPLASQLVGYLGTDNAYGGVEASYDNVLGGGQEVRLTLDTAVQKELEGELAEAAEKYEGKSALGLVMRVEDGAIMALAHTPGYDNNDFGEASEEAKRERVLTDPYEPGSTFKPFTMAAALEEGAVSEDTTFIVDYSIPVADVVIRDSEPHATEVLTPAGILQHSRNVGTIQVAQRLGGERLVEYIKRFGFGEGTGVDLGGENSGLVPPFEEWSGSSIGNIPIGQGLTVTPLQLAAGYATLANGGLEVTPYVSEASAPDETGRRVISEKTSAIVRGMLQSVVDEGTGHLAQIPGYTVAGKTGTAQKVDPEIGSYGNEYVTSFIGFAPAGDPEYLALIVVDEPQKDLFGEVVAAPTFQDVMGFALGYYNVPPDREGTKNDPPPPDPTPAPDARKEDRIK</sequence>
<comment type="similarity">
    <text evidence="2">Belongs to the transpeptidase family.</text>
</comment>
<dbReference type="InterPro" id="IPR036138">
    <property type="entry name" value="PBP_dimer_sf"/>
</dbReference>
<keyword evidence="7" id="KW-0328">Glycosyltransferase</keyword>
<keyword evidence="7" id="KW-0808">Transferase</keyword>
<accession>A0A6J4PTY1</accession>
<evidence type="ECO:0000259" key="6">
    <source>
        <dbReference type="Pfam" id="PF03717"/>
    </source>
</evidence>
<feature type="domain" description="Penicillin-binding protein transpeptidase" evidence="5">
    <location>
        <begin position="224"/>
        <end position="518"/>
    </location>
</feature>
<dbReference type="PANTHER" id="PTHR30627:SF1">
    <property type="entry name" value="PEPTIDOGLYCAN D,D-TRANSPEPTIDASE FTSI"/>
    <property type="match status" value="1"/>
</dbReference>
<keyword evidence="3" id="KW-0472">Membrane</keyword>
<dbReference type="Gene3D" id="3.30.450.330">
    <property type="match status" value="1"/>
</dbReference>
<dbReference type="SUPFAM" id="SSF56519">
    <property type="entry name" value="Penicillin binding protein dimerisation domain"/>
    <property type="match status" value="1"/>
</dbReference>
<evidence type="ECO:0000259" key="5">
    <source>
        <dbReference type="Pfam" id="PF00905"/>
    </source>
</evidence>
<dbReference type="EMBL" id="CADCVB010000073">
    <property type="protein sequence ID" value="CAA9419664.1"/>
    <property type="molecule type" value="Genomic_DNA"/>
</dbReference>
<dbReference type="Pfam" id="PF00905">
    <property type="entry name" value="Transpeptidase"/>
    <property type="match status" value="1"/>
</dbReference>
<dbReference type="GO" id="GO:0071555">
    <property type="term" value="P:cell wall organization"/>
    <property type="evidence" value="ECO:0007669"/>
    <property type="project" value="TreeGrafter"/>
</dbReference>
<dbReference type="InterPro" id="IPR001460">
    <property type="entry name" value="PCN-bd_Tpept"/>
</dbReference>
<comment type="subcellular location">
    <subcellularLocation>
        <location evidence="1">Membrane</location>
    </subcellularLocation>
</comment>
<dbReference type="GO" id="GO:0016757">
    <property type="term" value="F:glycosyltransferase activity"/>
    <property type="evidence" value="ECO:0007669"/>
    <property type="project" value="UniProtKB-KW"/>
</dbReference>
<protein>
    <submittedName>
        <fullName evidence="7">Cell division protein FtsI [Peptidoglycan synthetase]</fullName>
        <ecNumber evidence="7">2.4.1.129</ecNumber>
    </submittedName>
</protein>
<reference evidence="7" key="1">
    <citation type="submission" date="2020-02" db="EMBL/GenBank/DDBJ databases">
        <authorList>
            <person name="Meier V. D."/>
        </authorList>
    </citation>
    <scope>NUCLEOTIDE SEQUENCE</scope>
    <source>
        <strain evidence="7">AVDCRST_MAG78</strain>
    </source>
</reference>
<evidence type="ECO:0000256" key="2">
    <source>
        <dbReference type="ARBA" id="ARBA00007171"/>
    </source>
</evidence>
<dbReference type="Gene3D" id="3.40.710.10">
    <property type="entry name" value="DD-peptidase/beta-lactamase superfamily"/>
    <property type="match status" value="1"/>
</dbReference>
<keyword evidence="7" id="KW-0131">Cell cycle</keyword>
<dbReference type="InterPro" id="IPR050515">
    <property type="entry name" value="Beta-lactam/transpept"/>
</dbReference>
<dbReference type="InterPro" id="IPR012338">
    <property type="entry name" value="Beta-lactam/transpept-like"/>
</dbReference>
<gene>
    <name evidence="7" type="ORF">AVDCRST_MAG78-937</name>
</gene>
<evidence type="ECO:0000313" key="7">
    <source>
        <dbReference type="EMBL" id="CAA9419664.1"/>
    </source>
</evidence>
<dbReference type="SUPFAM" id="SSF56601">
    <property type="entry name" value="beta-lactamase/transpeptidase-like"/>
    <property type="match status" value="1"/>
</dbReference>
<dbReference type="InterPro" id="IPR005311">
    <property type="entry name" value="PBP_dimer"/>
</dbReference>
<dbReference type="GO" id="GO:0005886">
    <property type="term" value="C:plasma membrane"/>
    <property type="evidence" value="ECO:0007669"/>
    <property type="project" value="TreeGrafter"/>
</dbReference>
<dbReference type="AlphaFoldDB" id="A0A6J4PTY1"/>
<dbReference type="GO" id="GO:0051301">
    <property type="term" value="P:cell division"/>
    <property type="evidence" value="ECO:0007669"/>
    <property type="project" value="UniProtKB-KW"/>
</dbReference>
<feature type="compositionally biased region" description="Pro residues" evidence="4">
    <location>
        <begin position="537"/>
        <end position="546"/>
    </location>
</feature>
<name>A0A6J4PTY1_9ACTN</name>
<organism evidence="7">
    <name type="scientific">uncultured Rubrobacteraceae bacterium</name>
    <dbReference type="NCBI Taxonomy" id="349277"/>
    <lineage>
        <taxon>Bacteria</taxon>
        <taxon>Bacillati</taxon>
        <taxon>Actinomycetota</taxon>
        <taxon>Rubrobacteria</taxon>
        <taxon>Rubrobacterales</taxon>
        <taxon>Rubrobacteraceae</taxon>
        <taxon>environmental samples</taxon>
    </lineage>
</organism>
<evidence type="ECO:0000256" key="3">
    <source>
        <dbReference type="ARBA" id="ARBA00023136"/>
    </source>
</evidence>
<keyword evidence="7" id="KW-0132">Cell division</keyword>
<evidence type="ECO:0000256" key="1">
    <source>
        <dbReference type="ARBA" id="ARBA00004370"/>
    </source>
</evidence>
<proteinExistence type="inferred from homology"/>
<evidence type="ECO:0000256" key="4">
    <source>
        <dbReference type="SAM" id="MobiDB-lite"/>
    </source>
</evidence>
<dbReference type="PANTHER" id="PTHR30627">
    <property type="entry name" value="PEPTIDOGLYCAN D,D-TRANSPEPTIDASE"/>
    <property type="match status" value="1"/>
</dbReference>
<feature type="region of interest" description="Disordered" evidence="4">
    <location>
        <begin position="527"/>
        <end position="556"/>
    </location>
</feature>
<dbReference type="Pfam" id="PF03717">
    <property type="entry name" value="PBP_dimer"/>
    <property type="match status" value="1"/>
</dbReference>
<dbReference type="GO" id="GO:0008658">
    <property type="term" value="F:penicillin binding"/>
    <property type="evidence" value="ECO:0007669"/>
    <property type="project" value="InterPro"/>
</dbReference>